<dbReference type="EMBL" id="CAMKVN010000780">
    <property type="protein sequence ID" value="CAI2171094.1"/>
    <property type="molecule type" value="Genomic_DNA"/>
</dbReference>
<dbReference type="Proteomes" id="UP001153678">
    <property type="component" value="Unassembled WGS sequence"/>
</dbReference>
<reference evidence="1" key="1">
    <citation type="submission" date="2022-08" db="EMBL/GenBank/DDBJ databases">
        <authorList>
            <person name="Kallberg Y."/>
            <person name="Tangrot J."/>
            <person name="Rosling A."/>
        </authorList>
    </citation>
    <scope>NUCLEOTIDE SEQUENCE</scope>
    <source>
        <strain evidence="1">Wild A</strain>
    </source>
</reference>
<dbReference type="OrthoDB" id="2337857at2759"/>
<comment type="caution">
    <text evidence="1">The sequence shown here is derived from an EMBL/GenBank/DDBJ whole genome shotgun (WGS) entry which is preliminary data.</text>
</comment>
<dbReference type="Gene3D" id="3.80.10.10">
    <property type="entry name" value="Ribonuclease Inhibitor"/>
    <property type="match status" value="2"/>
</dbReference>
<accession>A0A9W4WLU2</accession>
<sequence length="624" mass="73913">MIQLTSDCMEKIFENLEYEDIHSCLLVNRTLCKYSVPILWRTIWNYNTLIASLPNESKNILNKNEINFINPNSIPPLFNYTEFIKSLSIDEIDKKIERLLKHHKSPNINYNKYIVTREIFKMCMNKIYSLRELSFPHLVRYIPFTTYPGATECLRYLSELSCSSNIYSEFFYQLSQICHKIQSLNITFNNVISNGLIQLITVQKNLKYLTFEGFDNLEVVIPLLKKHSNNFLELNLYGHLPIPLSFIADYVNLRELVLSFDRHCGFENFENLQDVSLPRLQILKFSYGGSNQDYLIKFLERNGMNLEEFTVDGTNHDSLNLAVAKFCPNLRSLFTIFLKDEIETLKIIFNNCQQLECIRVWCGGKYLPEDVLLKVVTSHSPKYFYELKMNYECKGNRLFINWKYQNKEQEKNKIFSHLEQQDEHERLNVWLNQEWWIRKRNDRLSLLKNRTENERSIGRSRNEIERSDELIIGQSIERLNERLKERSVGWTGRSIGPIRRNEWLNVRRSSELPGRSINIERRNELNERLIGWTDRSMGQNTNELSNEPTFRDENDKAKEGLESFFISWTNRVPKKSFSLTFISQSCSITTKLEVKKSIVEVIEKYKELGVVKKFEVVDFYDFEL</sequence>
<dbReference type="InterPro" id="IPR032675">
    <property type="entry name" value="LRR_dom_sf"/>
</dbReference>
<name>A0A9W4WLU2_9GLOM</name>
<protein>
    <submittedName>
        <fullName evidence="1">11370_t:CDS:1</fullName>
    </submittedName>
</protein>
<organism evidence="1 2">
    <name type="scientific">Funneliformis geosporum</name>
    <dbReference type="NCBI Taxonomy" id="1117311"/>
    <lineage>
        <taxon>Eukaryota</taxon>
        <taxon>Fungi</taxon>
        <taxon>Fungi incertae sedis</taxon>
        <taxon>Mucoromycota</taxon>
        <taxon>Glomeromycotina</taxon>
        <taxon>Glomeromycetes</taxon>
        <taxon>Glomerales</taxon>
        <taxon>Glomeraceae</taxon>
        <taxon>Funneliformis</taxon>
    </lineage>
</organism>
<dbReference type="SUPFAM" id="SSF52047">
    <property type="entry name" value="RNI-like"/>
    <property type="match status" value="1"/>
</dbReference>
<dbReference type="AlphaFoldDB" id="A0A9W4WLU2"/>
<proteinExistence type="predicted"/>
<evidence type="ECO:0000313" key="1">
    <source>
        <dbReference type="EMBL" id="CAI2171094.1"/>
    </source>
</evidence>
<gene>
    <name evidence="1" type="ORF">FWILDA_LOCUS4909</name>
</gene>
<keyword evidence="2" id="KW-1185">Reference proteome</keyword>
<evidence type="ECO:0000313" key="2">
    <source>
        <dbReference type="Proteomes" id="UP001153678"/>
    </source>
</evidence>